<sequence>MTYPALGETGGSVRFLLTKNHLLISSALRSPLGLPGIRLAVDPARDEAAIVLSPQKLGTNPVPGGGGTPYGVYPGGGGGYGAPGAPAGCGTGPENIALTNYS</sequence>
<gene>
    <name evidence="1" type="ORF">SFRICE_020715</name>
</gene>
<accession>A0A2H1V9J3</accession>
<evidence type="ECO:0000313" key="1">
    <source>
        <dbReference type="EMBL" id="SOQ37072.1"/>
    </source>
</evidence>
<dbReference type="EMBL" id="ODYU01001196">
    <property type="protein sequence ID" value="SOQ37072.1"/>
    <property type="molecule type" value="Genomic_DNA"/>
</dbReference>
<organism evidence="1">
    <name type="scientific">Spodoptera frugiperda</name>
    <name type="common">Fall armyworm</name>
    <dbReference type="NCBI Taxonomy" id="7108"/>
    <lineage>
        <taxon>Eukaryota</taxon>
        <taxon>Metazoa</taxon>
        <taxon>Ecdysozoa</taxon>
        <taxon>Arthropoda</taxon>
        <taxon>Hexapoda</taxon>
        <taxon>Insecta</taxon>
        <taxon>Pterygota</taxon>
        <taxon>Neoptera</taxon>
        <taxon>Endopterygota</taxon>
        <taxon>Lepidoptera</taxon>
        <taxon>Glossata</taxon>
        <taxon>Ditrysia</taxon>
        <taxon>Noctuoidea</taxon>
        <taxon>Noctuidae</taxon>
        <taxon>Amphipyrinae</taxon>
        <taxon>Spodoptera</taxon>
    </lineage>
</organism>
<reference evidence="1" key="1">
    <citation type="submission" date="2016-07" db="EMBL/GenBank/DDBJ databases">
        <authorList>
            <person name="Bretaudeau A."/>
        </authorList>
    </citation>
    <scope>NUCLEOTIDE SEQUENCE</scope>
    <source>
        <strain evidence="1">Rice</strain>
        <tissue evidence="1">Whole body</tissue>
    </source>
</reference>
<protein>
    <submittedName>
        <fullName evidence="1">SFRICE_020715</fullName>
    </submittedName>
</protein>
<proteinExistence type="predicted"/>
<dbReference type="AlphaFoldDB" id="A0A2H1V9J3"/>
<name>A0A2H1V9J3_SPOFR</name>